<keyword evidence="2" id="KW-1185">Reference proteome</keyword>
<dbReference type="EMBL" id="QDKJ01000005">
    <property type="protein sequence ID" value="PWC13318.1"/>
    <property type="molecule type" value="Genomic_DNA"/>
</dbReference>
<dbReference type="Gene3D" id="1.10.10.60">
    <property type="entry name" value="Homeodomain-like"/>
    <property type="match status" value="1"/>
</dbReference>
<dbReference type="RefSeq" id="WP_109053981.1">
    <property type="nucleotide sequence ID" value="NZ_QDKJ01000005.1"/>
</dbReference>
<protein>
    <submittedName>
        <fullName evidence="1">Helix-turn-helix domain containing protein</fullName>
    </submittedName>
</protein>
<evidence type="ECO:0000313" key="1">
    <source>
        <dbReference type="EMBL" id="PWC13318.1"/>
    </source>
</evidence>
<comment type="caution">
    <text evidence="1">The sequence shown here is derived from an EMBL/GenBank/DDBJ whole genome shotgun (WGS) entry which is preliminary data.</text>
</comment>
<proteinExistence type="predicted"/>
<gene>
    <name evidence="1" type="ORF">B4923_08895</name>
</gene>
<dbReference type="AlphaFoldDB" id="A0A2U1TV85"/>
<dbReference type="Proteomes" id="UP000245138">
    <property type="component" value="Unassembled WGS sequence"/>
</dbReference>
<accession>A0A2U1TV85</accession>
<reference evidence="1 2" key="1">
    <citation type="submission" date="2018-04" db="EMBL/GenBank/DDBJ databases">
        <title>Brenneria corticis sp.nov.</title>
        <authorList>
            <person name="Li Y."/>
        </authorList>
    </citation>
    <scope>NUCLEOTIDE SEQUENCE [LARGE SCALE GENOMIC DNA]</scope>
    <source>
        <strain evidence="1 2">LMG 27715</strain>
    </source>
</reference>
<sequence length="327" mass="36854">MRLTPEQKAEIIRLKRGGMGYRTIATHMGMKHPTVRSVCQRSGLFADNPAHRAMFSIPAPRYSTELATVKPLPPQRVITGHRQTDAYLWVLEVIKLNEPAHLPAAEIALQKLTITPPEAENRYRNWMVSQGQELFIAAFSTIGMDNPQRCIENARKAIDTASQVRAYYGGYEAAMEPTEPEHLIEQSGLLVDENYGMTPDEIESGELEGLRSVEVQDARSAAHQGFCDVLPEPHTLSDVVREFEFWRWLYAMRSAASKELGDTFYEHDQCVCDREDWLDGKLSTISPIHRQEALAVLKWFLKNDRHQDCGGDNDAVYLNLLGGGLDG</sequence>
<organism evidence="1 2">
    <name type="scientific">Brenneria roseae subsp. americana</name>
    <dbReference type="NCBI Taxonomy" id="1508507"/>
    <lineage>
        <taxon>Bacteria</taxon>
        <taxon>Pseudomonadati</taxon>
        <taxon>Pseudomonadota</taxon>
        <taxon>Gammaproteobacteria</taxon>
        <taxon>Enterobacterales</taxon>
        <taxon>Pectobacteriaceae</taxon>
        <taxon>Brenneria</taxon>
    </lineage>
</organism>
<name>A0A2U1TV85_9GAMM</name>
<dbReference type="OrthoDB" id="8909065at2"/>
<evidence type="ECO:0000313" key="2">
    <source>
        <dbReference type="Proteomes" id="UP000245138"/>
    </source>
</evidence>